<dbReference type="EMBL" id="FR695866">
    <property type="protein sequence ID" value="CBX27548.1"/>
    <property type="molecule type" value="Genomic_DNA"/>
</dbReference>
<gene>
    <name evidence="1" type="ORF">N47_H23700</name>
</gene>
<accession>E1YAF4</accession>
<reference evidence="1" key="1">
    <citation type="journal article" date="2011" name="Environ. Microbiol.">
        <title>Genomic insights into the metabolic potential of the polycyclic aromatic hydrocarbon degrading sulfate-reducing Deltaproteobacterium N47.</title>
        <authorList>
            <person name="Bergmann F."/>
            <person name="Selesi D."/>
            <person name="Weinmaier T."/>
            <person name="Tischler P."/>
            <person name="Rattei T."/>
            <person name="Meckenstock R.U."/>
        </authorList>
    </citation>
    <scope>NUCLEOTIDE SEQUENCE</scope>
</reference>
<dbReference type="AlphaFoldDB" id="E1YAF4"/>
<proteinExistence type="predicted"/>
<protein>
    <submittedName>
        <fullName evidence="1">Uncharacterized protein</fullName>
    </submittedName>
</protein>
<name>E1YAF4_9BACT</name>
<organism evidence="1">
    <name type="scientific">uncultured Desulfobacterium sp</name>
    <dbReference type="NCBI Taxonomy" id="201089"/>
    <lineage>
        <taxon>Bacteria</taxon>
        <taxon>Pseudomonadati</taxon>
        <taxon>Thermodesulfobacteriota</taxon>
        <taxon>Desulfobacteria</taxon>
        <taxon>Desulfobacterales</taxon>
        <taxon>Desulfobacteriaceae</taxon>
        <taxon>Desulfobacterium</taxon>
        <taxon>environmental samples</taxon>
    </lineage>
</organism>
<sequence>MAHDHMISITDFSRIDNHGSAIQKRAHGSRSILPTISRIIPESERIRLSFHYVSRAYFGYASSPGKIKWAVGQIYIFALILIKILT</sequence>
<evidence type="ECO:0000313" key="1">
    <source>
        <dbReference type="EMBL" id="CBX27548.1"/>
    </source>
</evidence>